<dbReference type="Proteomes" id="UP000033961">
    <property type="component" value="Chromosome I"/>
</dbReference>
<proteinExistence type="predicted"/>
<protein>
    <submittedName>
        <fullName evidence="1">Uncharacterized protein</fullName>
    </submittedName>
</protein>
<dbReference type="InterPro" id="IPR058263">
    <property type="entry name" value="DUF7957"/>
</dbReference>
<dbReference type="Pfam" id="PF25857">
    <property type="entry name" value="DUF7957"/>
    <property type="match status" value="1"/>
</dbReference>
<name>A0A2P1QUH5_9LEPT</name>
<dbReference type="EMBL" id="CP027843">
    <property type="protein sequence ID" value="AVQ12544.1"/>
    <property type="molecule type" value="Genomic_DNA"/>
</dbReference>
<organism evidence="1 2">
    <name type="scientific">Leptospira santarosai</name>
    <dbReference type="NCBI Taxonomy" id="28183"/>
    <lineage>
        <taxon>Bacteria</taxon>
        <taxon>Pseudomonadati</taxon>
        <taxon>Spirochaetota</taxon>
        <taxon>Spirochaetia</taxon>
        <taxon>Leptospirales</taxon>
        <taxon>Leptospiraceae</taxon>
        <taxon>Leptospira</taxon>
    </lineage>
</organism>
<evidence type="ECO:0000313" key="2">
    <source>
        <dbReference type="Proteomes" id="UP000033961"/>
    </source>
</evidence>
<gene>
    <name evidence="1" type="ORF">XB16_2218</name>
</gene>
<evidence type="ECO:0000313" key="1">
    <source>
        <dbReference type="EMBL" id="AVQ12544.1"/>
    </source>
</evidence>
<dbReference type="AlphaFoldDB" id="A0A2P1QUH5"/>
<reference evidence="1 2" key="1">
    <citation type="journal article" date="2015" name="Genome Announc.">
        <title>Draft Genome Sequences of Leptospira santarosai Strains U160, U164, and U233, Isolated from Asymptomatic Cattle.</title>
        <authorList>
            <person name="Kremer F.S."/>
            <person name="Eslabao M.R."/>
            <person name="Provisor M."/>
            <person name="Woloski R.D."/>
            <person name="Ramires O.V."/>
            <person name="Moreno L.Z."/>
            <person name="Moreno A.M."/>
            <person name="Hamond C."/>
            <person name="Lilenbaum W."/>
            <person name="Dellagostin O.A."/>
        </authorList>
    </citation>
    <scope>NUCLEOTIDE SEQUENCE [LARGE SCALE GENOMIC DNA]</scope>
    <source>
        <strain evidence="1 2">U160</strain>
    </source>
</reference>
<sequence length="99" mass="11766">MKEFIQKIIKLENGDKIVLYDSDKIKGNVSIEEQNRNICRIDKDDNVLWRIKSYVHKDWGIPFIKMKLREKKLIAYDWAGGEFEVSLEDGSIELIQEHR</sequence>
<accession>A0A2P1QUH5</accession>